<organism evidence="5 6">
    <name type="scientific">Tieghemostelium lacteum</name>
    <name type="common">Slime mold</name>
    <name type="synonym">Dictyostelium lacteum</name>
    <dbReference type="NCBI Taxonomy" id="361077"/>
    <lineage>
        <taxon>Eukaryota</taxon>
        <taxon>Amoebozoa</taxon>
        <taxon>Evosea</taxon>
        <taxon>Eumycetozoa</taxon>
        <taxon>Dictyostelia</taxon>
        <taxon>Dictyosteliales</taxon>
        <taxon>Raperosteliaceae</taxon>
        <taxon>Tieghemostelium</taxon>
    </lineage>
</organism>
<dbReference type="STRING" id="361077.A0A151ZFG9"/>
<accession>A0A151ZFG9</accession>
<sequence length="464" mass="52540">MNVLGFLTGKKKKEETNQKNDLQSPNTSPLIGGGGGLGNSTNSFLTTSGGNSNTNTNNTNVNPLFDNIPPLNEIQILSHHEGPIKNLLKIDSERLASAGDDNVILIWSISTGRLLMRLQEHDDNVTCLLSFGNILVSGSRDKTIKIWNLSRSTTYNEITKSHHLDSSKTLSKYHQRGLKFLEKIPGGFCSASNDEDLVIWNEDGEYIRNIVRIHKEYIHGILCVNNYIITSSSNPYLVAYRYDGQMEAPKQLADHKDCVNCLMNISDRHFVTGSQDRSIILWDSLTLVPVYQQQCHASINYLFPIKNYILATINKGFSIFDMKGKTLLEYKPQDEHSCTEMMGAITLYDNTRILTWADTRVTFWSWNINDFNPKRNKILKPQWIGEMKGHTSYINCLTVLEDNSIATGSSDCNIILWKDGKYQSAIRNMIVSASLFEWDLFNNSERDEDFDKVESADEIVLNSE</sequence>
<feature type="repeat" description="WD" evidence="3">
    <location>
        <begin position="118"/>
        <end position="157"/>
    </location>
</feature>
<proteinExistence type="predicted"/>
<keyword evidence="1 3" id="KW-0853">WD repeat</keyword>
<feature type="repeat" description="WD" evidence="3">
    <location>
        <begin position="387"/>
        <end position="418"/>
    </location>
</feature>
<dbReference type="InterPro" id="IPR036322">
    <property type="entry name" value="WD40_repeat_dom_sf"/>
</dbReference>
<keyword evidence="6" id="KW-1185">Reference proteome</keyword>
<dbReference type="InterPro" id="IPR015943">
    <property type="entry name" value="WD40/YVTN_repeat-like_dom_sf"/>
</dbReference>
<dbReference type="EMBL" id="LODT01000029">
    <property type="protein sequence ID" value="KYQ92716.1"/>
    <property type="molecule type" value="Genomic_DNA"/>
</dbReference>
<dbReference type="InterPro" id="IPR040102">
    <property type="entry name" value="WDR41"/>
</dbReference>
<name>A0A151ZFG9_TIELA</name>
<feature type="repeat" description="WD" evidence="3">
    <location>
        <begin position="77"/>
        <end position="117"/>
    </location>
</feature>
<dbReference type="OrthoDB" id="273067at2759"/>
<evidence type="ECO:0008006" key="7">
    <source>
        <dbReference type="Google" id="ProtNLM"/>
    </source>
</evidence>
<feature type="region of interest" description="Disordered" evidence="4">
    <location>
        <begin position="1"/>
        <end position="36"/>
    </location>
</feature>
<reference evidence="5 6" key="1">
    <citation type="submission" date="2015-12" db="EMBL/GenBank/DDBJ databases">
        <title>Dictyostelia acquired genes for synthesis and detection of signals that induce cell-type specialization by lateral gene transfer from prokaryotes.</title>
        <authorList>
            <person name="Gloeckner G."/>
            <person name="Schaap P."/>
        </authorList>
    </citation>
    <scope>NUCLEOTIDE SEQUENCE [LARGE SCALE GENOMIC DNA]</scope>
    <source>
        <strain evidence="5 6">TK</strain>
    </source>
</reference>
<dbReference type="PROSITE" id="PS00678">
    <property type="entry name" value="WD_REPEATS_1"/>
    <property type="match status" value="1"/>
</dbReference>
<evidence type="ECO:0000256" key="4">
    <source>
        <dbReference type="SAM" id="MobiDB-lite"/>
    </source>
</evidence>
<dbReference type="GO" id="GO:0010506">
    <property type="term" value="P:regulation of autophagy"/>
    <property type="evidence" value="ECO:0007669"/>
    <property type="project" value="InterPro"/>
</dbReference>
<dbReference type="OMA" id="VCLWNAQ"/>
<feature type="repeat" description="WD" evidence="3">
    <location>
        <begin position="252"/>
        <end position="283"/>
    </location>
</feature>
<dbReference type="PROSITE" id="PS50294">
    <property type="entry name" value="WD_REPEATS_REGION"/>
    <property type="match status" value="1"/>
</dbReference>
<dbReference type="AlphaFoldDB" id="A0A151ZFG9"/>
<dbReference type="InterPro" id="IPR019775">
    <property type="entry name" value="WD40_repeat_CS"/>
</dbReference>
<dbReference type="Proteomes" id="UP000076078">
    <property type="component" value="Unassembled WGS sequence"/>
</dbReference>
<dbReference type="Gene3D" id="2.130.10.10">
    <property type="entry name" value="YVTN repeat-like/Quinoprotein amine dehydrogenase"/>
    <property type="match status" value="2"/>
</dbReference>
<dbReference type="Pfam" id="PF25178">
    <property type="entry name" value="Beta-prop_WDR41"/>
    <property type="match status" value="1"/>
</dbReference>
<dbReference type="Pfam" id="PF00400">
    <property type="entry name" value="WD40"/>
    <property type="match status" value="1"/>
</dbReference>
<dbReference type="InParanoid" id="A0A151ZFG9"/>
<evidence type="ECO:0000256" key="1">
    <source>
        <dbReference type="ARBA" id="ARBA00022574"/>
    </source>
</evidence>
<feature type="compositionally biased region" description="Polar residues" evidence="4">
    <location>
        <begin position="19"/>
        <end position="29"/>
    </location>
</feature>
<evidence type="ECO:0000256" key="3">
    <source>
        <dbReference type="PROSITE-ProRule" id="PRU00221"/>
    </source>
</evidence>
<dbReference type="SUPFAM" id="SSF50978">
    <property type="entry name" value="WD40 repeat-like"/>
    <property type="match status" value="1"/>
</dbReference>
<keyword evidence="2" id="KW-0677">Repeat</keyword>
<protein>
    <recommendedName>
        <fullName evidence="7">WD40 repeat-containing protein</fullName>
    </recommendedName>
</protein>
<evidence type="ECO:0000313" key="5">
    <source>
        <dbReference type="EMBL" id="KYQ92716.1"/>
    </source>
</evidence>
<dbReference type="SMART" id="SM00320">
    <property type="entry name" value="WD40"/>
    <property type="match status" value="5"/>
</dbReference>
<dbReference type="PROSITE" id="PS50082">
    <property type="entry name" value="WD_REPEATS_2"/>
    <property type="match status" value="4"/>
</dbReference>
<comment type="caution">
    <text evidence="5">The sequence shown here is derived from an EMBL/GenBank/DDBJ whole genome shotgun (WGS) entry which is preliminary data.</text>
</comment>
<gene>
    <name evidence="5" type="ORF">DLAC_06720</name>
</gene>
<dbReference type="PRINTS" id="PR00320">
    <property type="entry name" value="GPROTEINBRPT"/>
</dbReference>
<evidence type="ECO:0000256" key="2">
    <source>
        <dbReference type="ARBA" id="ARBA00022737"/>
    </source>
</evidence>
<dbReference type="InterPro" id="IPR020472">
    <property type="entry name" value="WD40_PAC1"/>
</dbReference>
<dbReference type="PANTHER" id="PTHR22805">
    <property type="entry name" value="WDR41-RELATED"/>
    <property type="match status" value="1"/>
</dbReference>
<dbReference type="InterPro" id="IPR001680">
    <property type="entry name" value="WD40_rpt"/>
</dbReference>
<evidence type="ECO:0000313" key="6">
    <source>
        <dbReference type="Proteomes" id="UP000076078"/>
    </source>
</evidence>
<dbReference type="PANTHER" id="PTHR22805:SF2">
    <property type="entry name" value="WD REPEAT-CONTAINING PROTEIN 41"/>
    <property type="match status" value="1"/>
</dbReference>